<keyword evidence="3" id="KW-0234">DNA repair</keyword>
<dbReference type="STRING" id="159449.B4N89_45505"/>
<dbReference type="GO" id="GO:0006310">
    <property type="term" value="P:DNA recombination"/>
    <property type="evidence" value="ECO:0007669"/>
    <property type="project" value="UniProtKB-KW"/>
</dbReference>
<sequence>MRATWKGAISFGLVNIPVELYPATVSESRSAAHQVHEKDGGRIRYRRICELDGEEVPYAEIAKAYESSDGRQVVLTDEDMAELPLPSKKVVDVLAFVDEADIDPLVLSKPYYLGPAGPTGTKPYVLIREALAGQGRAAVTKITLSTRESLALVRAQGDVLTLQTMLWPDELRAPRGIAPTENVTIRPQELKMAASLMDTLSEDFDLADVHDDYQRALDALVEAKASGAHPDEAAGGTATAGNVVDLMSALTASVEAATKGRPAPTKRTTPKATTGGDSKKKSTAARPRRKTG</sequence>
<reference evidence="6 7" key="1">
    <citation type="submission" date="2017-03" db="EMBL/GenBank/DDBJ databases">
        <title>Draft genome sequence of Streptomyces scabrisporus NF3, endophyte isolated from Amphipterygium adstringens.</title>
        <authorList>
            <person name="Vazquez M."/>
            <person name="Ceapa C.D."/>
            <person name="Rodriguez Luna D."/>
            <person name="Sanchez Esquivel S."/>
        </authorList>
    </citation>
    <scope>NUCLEOTIDE SEQUENCE [LARGE SCALE GENOMIC DNA]</scope>
    <source>
        <strain evidence="6 7">NF3</strain>
    </source>
</reference>
<keyword evidence="3" id="KW-0227">DNA damage</keyword>
<keyword evidence="1 3" id="KW-0238">DNA-binding</keyword>
<evidence type="ECO:0000256" key="1">
    <source>
        <dbReference type="ARBA" id="ARBA00023125"/>
    </source>
</evidence>
<dbReference type="CDD" id="cd00789">
    <property type="entry name" value="KU_like"/>
    <property type="match status" value="1"/>
</dbReference>
<organism evidence="6 7">
    <name type="scientific">Embleya scabrispora</name>
    <dbReference type="NCBI Taxonomy" id="159449"/>
    <lineage>
        <taxon>Bacteria</taxon>
        <taxon>Bacillati</taxon>
        <taxon>Actinomycetota</taxon>
        <taxon>Actinomycetes</taxon>
        <taxon>Kitasatosporales</taxon>
        <taxon>Streptomycetaceae</taxon>
        <taxon>Embleya</taxon>
    </lineage>
</organism>
<dbReference type="SMART" id="SM00559">
    <property type="entry name" value="Ku78"/>
    <property type="match status" value="1"/>
</dbReference>
<comment type="subunit">
    <text evidence="3">Homodimer. Interacts with LigD.</text>
</comment>
<dbReference type="Proteomes" id="UP000190037">
    <property type="component" value="Unassembled WGS sequence"/>
</dbReference>
<feature type="domain" description="Ku" evidence="5">
    <location>
        <begin position="53"/>
        <end position="182"/>
    </location>
</feature>
<comment type="function">
    <text evidence="3">With LigD forms a non-homologous end joining (NHEJ) DNA repair enzyme, which repairs dsDNA breaks with reduced fidelity. Binds linear dsDNA with 5'- and 3'- overhangs but not closed circular dsDNA nor ssDNA. Recruits and stimulates the ligase activity of LigD.</text>
</comment>
<evidence type="ECO:0000256" key="4">
    <source>
        <dbReference type="SAM" id="MobiDB-lite"/>
    </source>
</evidence>
<feature type="region of interest" description="Disordered" evidence="4">
    <location>
        <begin position="255"/>
        <end position="292"/>
    </location>
</feature>
<accession>A0A1T3NIV6</accession>
<dbReference type="AlphaFoldDB" id="A0A1T3NIV6"/>
<dbReference type="PIRSF" id="PIRSF006493">
    <property type="entry name" value="Prok_Ku"/>
    <property type="match status" value="1"/>
</dbReference>
<evidence type="ECO:0000256" key="2">
    <source>
        <dbReference type="ARBA" id="ARBA00023172"/>
    </source>
</evidence>
<evidence type="ECO:0000259" key="5">
    <source>
        <dbReference type="SMART" id="SM00559"/>
    </source>
</evidence>
<dbReference type="InterPro" id="IPR016194">
    <property type="entry name" value="SPOC-like_C_dom_sf"/>
</dbReference>
<evidence type="ECO:0000313" key="6">
    <source>
        <dbReference type="EMBL" id="OPC76743.1"/>
    </source>
</evidence>
<dbReference type="Pfam" id="PF02735">
    <property type="entry name" value="Ku"/>
    <property type="match status" value="1"/>
</dbReference>
<dbReference type="NCBIfam" id="TIGR02772">
    <property type="entry name" value="Ku_bact"/>
    <property type="match status" value="1"/>
</dbReference>
<dbReference type="EMBL" id="MWQN01000005">
    <property type="protein sequence ID" value="OPC76743.1"/>
    <property type="molecule type" value="Genomic_DNA"/>
</dbReference>
<comment type="caution">
    <text evidence="6">The sequence shown here is derived from an EMBL/GenBank/DDBJ whole genome shotgun (WGS) entry which is preliminary data.</text>
</comment>
<dbReference type="PANTHER" id="PTHR41251">
    <property type="entry name" value="NON-HOMOLOGOUS END JOINING PROTEIN KU"/>
    <property type="match status" value="1"/>
</dbReference>
<comment type="similarity">
    <text evidence="3">Belongs to the prokaryotic Ku family.</text>
</comment>
<feature type="compositionally biased region" description="Low complexity" evidence="4">
    <location>
        <begin position="259"/>
        <end position="276"/>
    </location>
</feature>
<feature type="compositionally biased region" description="Basic residues" evidence="4">
    <location>
        <begin position="281"/>
        <end position="292"/>
    </location>
</feature>
<dbReference type="SUPFAM" id="SSF100939">
    <property type="entry name" value="SPOC domain-like"/>
    <property type="match status" value="1"/>
</dbReference>
<gene>
    <name evidence="3" type="primary">ku</name>
    <name evidence="6" type="ORF">B4N89_45505</name>
</gene>
<dbReference type="PANTHER" id="PTHR41251:SF1">
    <property type="entry name" value="NON-HOMOLOGOUS END JOINING PROTEIN KU"/>
    <property type="match status" value="1"/>
</dbReference>
<dbReference type="GO" id="GO:0003690">
    <property type="term" value="F:double-stranded DNA binding"/>
    <property type="evidence" value="ECO:0007669"/>
    <property type="project" value="UniProtKB-UniRule"/>
</dbReference>
<dbReference type="InterPro" id="IPR006164">
    <property type="entry name" value="DNA_bd_Ku70/Ku80"/>
</dbReference>
<proteinExistence type="inferred from homology"/>
<keyword evidence="7" id="KW-1185">Reference proteome</keyword>
<dbReference type="InterPro" id="IPR009187">
    <property type="entry name" value="Prok_Ku"/>
</dbReference>
<evidence type="ECO:0000256" key="3">
    <source>
        <dbReference type="HAMAP-Rule" id="MF_01875"/>
    </source>
</evidence>
<evidence type="ECO:0000313" key="7">
    <source>
        <dbReference type="Proteomes" id="UP000190037"/>
    </source>
</evidence>
<dbReference type="Gene3D" id="2.40.290.10">
    <property type="match status" value="1"/>
</dbReference>
<dbReference type="RefSeq" id="WP_078982590.1">
    <property type="nucleotide sequence ID" value="NZ_MWQN01000005.1"/>
</dbReference>
<keyword evidence="2 3" id="KW-0233">DNA recombination</keyword>
<protein>
    <recommendedName>
        <fullName evidence="3">Non-homologous end joining protein Ku</fullName>
    </recommendedName>
</protein>
<dbReference type="GO" id="GO:0006303">
    <property type="term" value="P:double-strand break repair via nonhomologous end joining"/>
    <property type="evidence" value="ECO:0007669"/>
    <property type="project" value="UniProtKB-UniRule"/>
</dbReference>
<name>A0A1T3NIV6_9ACTN</name>
<dbReference type="HAMAP" id="MF_01875">
    <property type="entry name" value="Prokaryotic_Ku"/>
    <property type="match status" value="1"/>
</dbReference>
<dbReference type="OrthoDB" id="9795084at2"/>